<sequence>MQINANTDDFNIVEEEVDSLLTGEKLQSKHPNTGFPKVYNRKKLEKKGEEGSEERDRANKNLINEGVELKTPLIFNFTQNDILKLRWTNPLGEDVNDWESSGKSDMNLHNLRFDFEGCLCDNSNSEEKCKNDNLYFYKGLHHHSEQGEFEGYTIPELMHLSRSSNVSQRCIAIRTLGNIFVKIREYHTFNHQFGKTYHEYLLGYLFGIHRWYKYLTGDLSIHYLLLNMLFHESYASRTAENSVIALNNLLTGGQFPIRSIKSNMQEACQFKLLSYFLTPSEFVFEILDDKFVYFPFYFRNNIISQRLEFFTELMQKQSLGIRYNDLQDEEHLIRFDLPDGRSLELLRDTMQEIFKFVPAKYDNSESSVQKNYLFSFLCRMAQNKCGALESRISSINIIRLFIQRECIYDQSICLQSLEDMINALGDEVFDFSSSELASKEYSNSPMAKLLFSFIYLISTYTQSLYCIDNPLENKFISIQSDFLNNFLIKSVLPILRIVILSVLDPGKLHSSGISEFIQLSLVEGVKLIGIMTLKNIYLEDLSIFCKDLIHYLTLVDLKDSIQSFIIYHLYGLGCNLLLFSKYHEVEHEHLQFIQVLNQLIGKIYEKVKMIRASLSLDNYENFDFVFLSISIIRFQVLLIERYNSNSSFANDNFEPHFELISFCESYLKTHSEQEFNIDLLTLESGFLLEIEMGITNSQNILSNNKTYGDFFFIILISTFLKEVSRIHLLTGKEEIISSNFKYMKPSFDLLSEMYQLLARNYSLPNYMRTDNSDFYLNSKQLFSYELCYFEALNMNDSQTRITNNNVVKKNSIYLQSLNSNLLYIYLLLSTYNEYTKIKNIAKLDSSANKSSKAIISKNDKLIFEIENNNFESKILYEKLFILIFASKNLEEYTIALFWILKLDKQISEPFDDFYGRILEEYSLCLNNTNLLMFNPFIYSVNIVYYQITTKSQESNSIENPFLFSLMKRVLNKQLLSLASSRIMKELIDYLSKYIFECSINQIIYISRTKLLENDNSNYNLIGSTILDYIKFSLELQNYVHMNQERSVKANENLKDYILEMIRTWRQNKQIRKKAMYNLNNKTDNEFLLKLIDSLISAFCDSNIYFSENLLDCFYLIFTILIFETISDSGFILKILSNIKIVKFLLYHNETDISYIFWQVNSNTKTIKTSDNEKIIDLISEIIISYKDSVCKNTLLILLVIYLNYFPGSELELVEEMEKLYKETKLEYLKYVLDSLNQINSRVSIII</sequence>
<dbReference type="OrthoDB" id="348201at2759"/>
<protein>
    <submittedName>
        <fullName evidence="2">RPAP1-like, C-terminal family protein</fullName>
    </submittedName>
</protein>
<accession>A0A2P4Z2H4</accession>
<dbReference type="EMBL" id="JIBK01000041">
    <property type="protein sequence ID" value="POM84262.1"/>
    <property type="molecule type" value="Genomic_DNA"/>
</dbReference>
<evidence type="ECO:0000313" key="3">
    <source>
        <dbReference type="Proteomes" id="UP000236928"/>
    </source>
</evidence>
<dbReference type="GO" id="GO:0006366">
    <property type="term" value="P:transcription by RNA polymerase II"/>
    <property type="evidence" value="ECO:0007669"/>
    <property type="project" value="InterPro"/>
</dbReference>
<reference evidence="2 3" key="1">
    <citation type="submission" date="2014-04" db="EMBL/GenBank/DDBJ databases">
        <title>Comparative Genomics of Cryptosporidium Species.</title>
        <authorList>
            <person name="Silva J.C."/>
            <person name="Su Q."/>
            <person name="Chalmers R."/>
            <person name="Chibucos M.C."/>
            <person name="Elwin K."/>
            <person name="Godinez A."/>
            <person name="Guo F."/>
            <person name="Huynh K."/>
            <person name="Orvis J."/>
            <person name="Ott S."/>
            <person name="Sadzewicz L."/>
            <person name="Sengamalay N."/>
            <person name="Shetty A."/>
            <person name="Sun M."/>
            <person name="Tallon L."/>
            <person name="Xiao L."/>
            <person name="Zhang H."/>
            <person name="Fraser C.M."/>
            <person name="Zhu G."/>
            <person name="Kissinger J."/>
            <person name="Widmer G."/>
        </authorList>
    </citation>
    <scope>NUCLEOTIDE SEQUENCE [LARGE SCALE GENOMIC DNA]</scope>
    <source>
        <strain evidence="2 3">UKMEL1</strain>
    </source>
</reference>
<keyword evidence="3" id="KW-1185">Reference proteome</keyword>
<dbReference type="VEuPathDB" id="CryptoDB:CmeUKMEL1_11515"/>
<evidence type="ECO:0000313" key="2">
    <source>
        <dbReference type="EMBL" id="POM84262.1"/>
    </source>
</evidence>
<dbReference type="PANTHER" id="PTHR21483:SF18">
    <property type="entry name" value="RNA POLYMERASE II-ASSOCIATED PROTEIN 1"/>
    <property type="match status" value="1"/>
</dbReference>
<feature type="domain" description="RPAP1 C-terminal" evidence="1">
    <location>
        <begin position="110"/>
        <end position="183"/>
    </location>
</feature>
<dbReference type="PANTHER" id="PTHR21483">
    <property type="entry name" value="RNA POLYMERASE II-ASSOCIATED PROTEIN 1"/>
    <property type="match status" value="1"/>
</dbReference>
<proteinExistence type="predicted"/>
<dbReference type="InterPro" id="IPR039913">
    <property type="entry name" value="RPAP1/Rba50"/>
</dbReference>
<dbReference type="AlphaFoldDB" id="A0A2P4Z2H4"/>
<name>A0A2P4Z2H4_9CRYT</name>
<dbReference type="Pfam" id="PF08620">
    <property type="entry name" value="RPAP1_C"/>
    <property type="match status" value="1"/>
</dbReference>
<dbReference type="InterPro" id="IPR013929">
    <property type="entry name" value="RPAP1_C"/>
</dbReference>
<evidence type="ECO:0000259" key="1">
    <source>
        <dbReference type="Pfam" id="PF08620"/>
    </source>
</evidence>
<comment type="caution">
    <text evidence="2">The sequence shown here is derived from an EMBL/GenBank/DDBJ whole genome shotgun (WGS) entry which is preliminary data.</text>
</comment>
<dbReference type="Proteomes" id="UP000236928">
    <property type="component" value="Unassembled WGS sequence"/>
</dbReference>
<gene>
    <name evidence="2" type="ORF">CmeUKMEL1_11515</name>
</gene>
<organism evidence="2 3">
    <name type="scientific">Cryptosporidium meleagridis</name>
    <dbReference type="NCBI Taxonomy" id="93969"/>
    <lineage>
        <taxon>Eukaryota</taxon>
        <taxon>Sar</taxon>
        <taxon>Alveolata</taxon>
        <taxon>Apicomplexa</taxon>
        <taxon>Conoidasida</taxon>
        <taxon>Coccidia</taxon>
        <taxon>Eucoccidiorida</taxon>
        <taxon>Eimeriorina</taxon>
        <taxon>Cryptosporidiidae</taxon>
        <taxon>Cryptosporidium</taxon>
    </lineage>
</organism>